<name>A0A8R1EIG8_CAEJA</name>
<accession>A0A8R1EIG8</accession>
<dbReference type="EnsemblMetazoa" id="CJA35656.1">
    <property type="protein sequence ID" value="CJA35656.1"/>
    <property type="gene ID" value="WBGene00211503"/>
</dbReference>
<keyword evidence="2" id="KW-1185">Reference proteome</keyword>
<reference evidence="2" key="1">
    <citation type="submission" date="2010-08" db="EMBL/GenBank/DDBJ databases">
        <authorList>
            <consortium name="Caenorhabditis japonica Sequencing Consortium"/>
            <person name="Wilson R.K."/>
        </authorList>
    </citation>
    <scope>NUCLEOTIDE SEQUENCE [LARGE SCALE GENOMIC DNA]</scope>
    <source>
        <strain evidence="2">DF5081</strain>
    </source>
</reference>
<reference evidence="1" key="2">
    <citation type="submission" date="2022-06" db="UniProtKB">
        <authorList>
            <consortium name="EnsemblMetazoa"/>
        </authorList>
    </citation>
    <scope>IDENTIFICATION</scope>
    <source>
        <strain evidence="1">DF5081</strain>
    </source>
</reference>
<evidence type="ECO:0000313" key="2">
    <source>
        <dbReference type="Proteomes" id="UP000005237"/>
    </source>
</evidence>
<dbReference type="Proteomes" id="UP000005237">
    <property type="component" value="Unassembled WGS sequence"/>
</dbReference>
<sequence>MLRYYLHEVIGSYRANVPGETIDARHHSTSYGPGPSEAPSMSFVKCGTPRGHSFLSPTDFSLSVLMENFNINQIWHPELLSYAVHSSRFFNEAQPTQLT</sequence>
<protein>
    <submittedName>
        <fullName evidence="1">Uncharacterized protein</fullName>
    </submittedName>
</protein>
<organism evidence="1 2">
    <name type="scientific">Caenorhabditis japonica</name>
    <dbReference type="NCBI Taxonomy" id="281687"/>
    <lineage>
        <taxon>Eukaryota</taxon>
        <taxon>Metazoa</taxon>
        <taxon>Ecdysozoa</taxon>
        <taxon>Nematoda</taxon>
        <taxon>Chromadorea</taxon>
        <taxon>Rhabditida</taxon>
        <taxon>Rhabditina</taxon>
        <taxon>Rhabditomorpha</taxon>
        <taxon>Rhabditoidea</taxon>
        <taxon>Rhabditidae</taxon>
        <taxon>Peloderinae</taxon>
        <taxon>Caenorhabditis</taxon>
    </lineage>
</organism>
<dbReference type="AlphaFoldDB" id="A0A8R1EIG8"/>
<evidence type="ECO:0000313" key="1">
    <source>
        <dbReference type="EnsemblMetazoa" id="CJA35656.1"/>
    </source>
</evidence>
<proteinExistence type="predicted"/>